<dbReference type="Gene3D" id="2.70.50.70">
    <property type="match status" value="1"/>
</dbReference>
<sequence length="324" mass="34004">MSVDNTTCTTSGHFTRPHNTCLLAALRYGIIFCLLRHKDFNCVLLSICLTISQTLVAMKSLVFSTFAVQALGHAIWQDLWVNGVDKASTCVRLPGTSYVSNSPVTSVSSNDIRCNAGGSKGVAGKCAVTAGDTVTVEMHQQNGDRGCKNEAIGGAHYGPVMVYMSKVDDSSKADGSSGWFKVYENGWAAANKGAADNDNWGVKDLNTCCGKVDVKIPTALAAGDYLLRAEVIALHTAGSSGGAQFYMSCYQLTVSGTGTLSPQTVKFPGAYKASDAGIMINIHSSVSKYVIPGPAVIAEGQTVVPGAPVCPKAKMIRGFNNLLG</sequence>
<evidence type="ECO:0000256" key="15">
    <source>
        <dbReference type="RuleBase" id="RU368122"/>
    </source>
</evidence>
<evidence type="ECO:0000256" key="12">
    <source>
        <dbReference type="ARBA" id="ARBA00023326"/>
    </source>
</evidence>
<dbReference type="CDD" id="cd21175">
    <property type="entry name" value="LPMO_AA9"/>
    <property type="match status" value="1"/>
</dbReference>
<dbReference type="VEuPathDB" id="FungiDB:JI435_008790"/>
<dbReference type="GO" id="GO:0046872">
    <property type="term" value="F:metal ion binding"/>
    <property type="evidence" value="ECO:0007669"/>
    <property type="project" value="UniProtKB-KW"/>
</dbReference>
<dbReference type="InterPro" id="IPR005103">
    <property type="entry name" value="AA9_LPMO"/>
</dbReference>
<reference evidence="18" key="1">
    <citation type="journal article" date="2021" name="BMC Genomics">
        <title>Chromosome-level genome assembly and manually-curated proteome of model necrotroph Parastagonospora nodorum Sn15 reveals a genome-wide trove of candidate effector homologs, and redundancy of virulence-related functions within an accessory chromosome.</title>
        <authorList>
            <person name="Bertazzoni S."/>
            <person name="Jones D.A.B."/>
            <person name="Phan H.T."/>
            <person name="Tan K.-C."/>
            <person name="Hane J.K."/>
        </authorList>
    </citation>
    <scope>NUCLEOTIDE SEQUENCE [LARGE SCALE GENOMIC DNA]</scope>
    <source>
        <strain evidence="18">SN15 / ATCC MYA-4574 / FGSC 10173)</strain>
    </source>
</reference>
<organism evidence="17 18">
    <name type="scientific">Phaeosphaeria nodorum (strain SN15 / ATCC MYA-4574 / FGSC 10173)</name>
    <name type="common">Glume blotch fungus</name>
    <name type="synonym">Parastagonospora nodorum</name>
    <dbReference type="NCBI Taxonomy" id="321614"/>
    <lineage>
        <taxon>Eukaryota</taxon>
        <taxon>Fungi</taxon>
        <taxon>Dikarya</taxon>
        <taxon>Ascomycota</taxon>
        <taxon>Pezizomycotina</taxon>
        <taxon>Dothideomycetes</taxon>
        <taxon>Pleosporomycetidae</taxon>
        <taxon>Pleosporales</taxon>
        <taxon>Pleosporineae</taxon>
        <taxon>Phaeosphaeriaceae</taxon>
        <taxon>Parastagonospora</taxon>
    </lineage>
</organism>
<proteinExistence type="inferred from homology"/>
<comment type="cofactor">
    <cofactor evidence="1">
        <name>Cu(2+)</name>
        <dbReference type="ChEBI" id="CHEBI:29036"/>
    </cofactor>
</comment>
<evidence type="ECO:0000256" key="11">
    <source>
        <dbReference type="ARBA" id="ARBA00023277"/>
    </source>
</evidence>
<dbReference type="EC" id="1.14.99.56" evidence="15"/>
<dbReference type="OrthoDB" id="3238762at2759"/>
<dbReference type="GO" id="GO:0030248">
    <property type="term" value="F:cellulose binding"/>
    <property type="evidence" value="ECO:0007669"/>
    <property type="project" value="UniProtKB-UniRule"/>
</dbReference>
<keyword evidence="11 15" id="KW-0119">Carbohydrate metabolism</keyword>
<evidence type="ECO:0000256" key="14">
    <source>
        <dbReference type="ARBA" id="ARBA00045077"/>
    </source>
</evidence>
<evidence type="ECO:0000256" key="5">
    <source>
        <dbReference type="ARBA" id="ARBA00022729"/>
    </source>
</evidence>
<evidence type="ECO:0000313" key="18">
    <source>
        <dbReference type="Proteomes" id="UP000663193"/>
    </source>
</evidence>
<dbReference type="GO" id="GO:0004497">
    <property type="term" value="F:monooxygenase activity"/>
    <property type="evidence" value="ECO:0007669"/>
    <property type="project" value="UniProtKB-KW"/>
</dbReference>
<evidence type="ECO:0000256" key="3">
    <source>
        <dbReference type="ARBA" id="ARBA00022525"/>
    </source>
</evidence>
<comment type="domain">
    <text evidence="15">Has a modular structure: an endo-beta-1,4-glucanase catalytic module at the N-terminus, a linker rich in serines and threonines, and a C-terminal carbohydrate-binding module (CBM).</text>
</comment>
<dbReference type="GO" id="GO:0008810">
    <property type="term" value="F:cellulase activity"/>
    <property type="evidence" value="ECO:0007669"/>
    <property type="project" value="UniProtKB-UniRule"/>
</dbReference>
<name>A0A7U2EQU2_PHANO</name>
<evidence type="ECO:0000256" key="8">
    <source>
        <dbReference type="ARBA" id="ARBA00023008"/>
    </source>
</evidence>
<comment type="catalytic activity">
    <reaction evidence="14 15">
        <text>[(1-&gt;4)-beta-D-glucosyl]n+m + reduced acceptor + O2 = 4-dehydro-beta-D-glucosyl-[(1-&gt;4)-beta-D-glucosyl]n-1 + [(1-&gt;4)-beta-D-glucosyl]m + acceptor + H2O.</text>
        <dbReference type="EC" id="1.14.99.56"/>
    </reaction>
</comment>
<keyword evidence="9" id="KW-0503">Monooxygenase</keyword>
<dbReference type="Pfam" id="PF03443">
    <property type="entry name" value="AA9"/>
    <property type="match status" value="1"/>
</dbReference>
<evidence type="ECO:0000256" key="2">
    <source>
        <dbReference type="ARBA" id="ARBA00004613"/>
    </source>
</evidence>
<keyword evidence="7" id="KW-0560">Oxidoreductase</keyword>
<evidence type="ECO:0000259" key="16">
    <source>
        <dbReference type="Pfam" id="PF03443"/>
    </source>
</evidence>
<dbReference type="PANTHER" id="PTHR33353">
    <property type="entry name" value="PUTATIVE (AFU_ORTHOLOGUE AFUA_1G12560)-RELATED"/>
    <property type="match status" value="1"/>
</dbReference>
<dbReference type="GO" id="GO:0030245">
    <property type="term" value="P:cellulose catabolic process"/>
    <property type="evidence" value="ECO:0007669"/>
    <property type="project" value="UniProtKB-UniRule"/>
</dbReference>
<dbReference type="EMBL" id="CP069023">
    <property type="protein sequence ID" value="QRC91375.1"/>
    <property type="molecule type" value="Genomic_DNA"/>
</dbReference>
<protein>
    <recommendedName>
        <fullName evidence="15">AA9 family lytic polysaccharide monooxygenase</fullName>
        <ecNumber evidence="15">1.14.99.56</ecNumber>
    </recommendedName>
    <alternativeName>
        <fullName evidence="15">Endo-beta-1,4-glucanase</fullName>
    </alternativeName>
    <alternativeName>
        <fullName evidence="15">Glycosyl hydrolase 61 family protein</fullName>
    </alternativeName>
</protein>
<dbReference type="GO" id="GO:0005576">
    <property type="term" value="C:extracellular region"/>
    <property type="evidence" value="ECO:0007669"/>
    <property type="project" value="UniProtKB-SubCell"/>
</dbReference>
<dbReference type="PANTHER" id="PTHR33353:SF9">
    <property type="entry name" value="ENDOGLUCANASE II"/>
    <property type="match status" value="1"/>
</dbReference>
<keyword evidence="6 15" id="KW-0136">Cellulose degradation</keyword>
<dbReference type="AlphaFoldDB" id="A0A7U2EQU2"/>
<evidence type="ECO:0000256" key="13">
    <source>
        <dbReference type="ARBA" id="ARBA00044502"/>
    </source>
</evidence>
<keyword evidence="8" id="KW-0186">Copper</keyword>
<evidence type="ECO:0000256" key="6">
    <source>
        <dbReference type="ARBA" id="ARBA00023001"/>
    </source>
</evidence>
<feature type="domain" description="Auxiliary Activity family 9 catalytic" evidence="16">
    <location>
        <begin position="73"/>
        <end position="287"/>
    </location>
</feature>
<keyword evidence="18" id="KW-1185">Reference proteome</keyword>
<dbReference type="Proteomes" id="UP000663193">
    <property type="component" value="Chromosome 1"/>
</dbReference>
<keyword evidence="3 15" id="KW-0964">Secreted</keyword>
<keyword evidence="10 15" id="KW-1015">Disulfide bond</keyword>
<evidence type="ECO:0000256" key="9">
    <source>
        <dbReference type="ARBA" id="ARBA00023033"/>
    </source>
</evidence>
<evidence type="ECO:0000256" key="1">
    <source>
        <dbReference type="ARBA" id="ARBA00001973"/>
    </source>
</evidence>
<keyword evidence="4" id="KW-0479">Metal-binding</keyword>
<dbReference type="InterPro" id="IPR049892">
    <property type="entry name" value="AA9"/>
</dbReference>
<keyword evidence="12 15" id="KW-0624">Polysaccharide degradation</keyword>
<comment type="function">
    <text evidence="15">Lytic polysaccharide monooxygenase (LMPO) that depolymerizes crystalline and amorphous polysaccharides via the oxidation of scissile alpha- or beta-(1-4)-glycosidic bonds, yielding C1 and/or C4 oxidation products. Catalysis by LPMOs requires the reduction of the active-site copper from Cu(II) to Cu(I) by a reducing agent and H(2)O(2) or O(2) as a cosubstrate.</text>
</comment>
<evidence type="ECO:0000256" key="10">
    <source>
        <dbReference type="ARBA" id="ARBA00023157"/>
    </source>
</evidence>
<evidence type="ECO:0000256" key="7">
    <source>
        <dbReference type="ARBA" id="ARBA00023002"/>
    </source>
</evidence>
<keyword evidence="5" id="KW-0732">Signal</keyword>
<comment type="subcellular location">
    <subcellularLocation>
        <location evidence="2 15">Secreted</location>
    </subcellularLocation>
</comment>
<comment type="similarity">
    <text evidence="13">Belongs to the polysaccharide monooxygenase AA9 family.</text>
</comment>
<evidence type="ECO:0000313" key="17">
    <source>
        <dbReference type="EMBL" id="QRC91375.1"/>
    </source>
</evidence>
<accession>A0A7U2EQU2</accession>
<gene>
    <name evidence="17" type="ORF">JI435_008790</name>
</gene>
<evidence type="ECO:0000256" key="4">
    <source>
        <dbReference type="ARBA" id="ARBA00022723"/>
    </source>
</evidence>